<feature type="transmembrane region" description="Helical" evidence="9">
    <location>
        <begin position="327"/>
        <end position="345"/>
    </location>
</feature>
<keyword evidence="9" id="KW-0812">Transmembrane</keyword>
<evidence type="ECO:0000256" key="4">
    <source>
        <dbReference type="ARBA" id="ARBA00017435"/>
    </source>
</evidence>
<proteinExistence type="inferred from homology"/>
<name>A0A2A4GEP1_9FLAO</name>
<feature type="transmembrane region" description="Helical" evidence="9">
    <location>
        <begin position="507"/>
        <end position="525"/>
    </location>
</feature>
<dbReference type="RefSeq" id="WP_097441734.1">
    <property type="nucleotide sequence ID" value="NZ_NBWU01000001.1"/>
</dbReference>
<evidence type="ECO:0000256" key="3">
    <source>
        <dbReference type="ARBA" id="ARBA00010918"/>
    </source>
</evidence>
<dbReference type="SUPFAM" id="SSF53187">
    <property type="entry name" value="Zn-dependent exopeptidases"/>
    <property type="match status" value="1"/>
</dbReference>
<evidence type="ECO:0000256" key="8">
    <source>
        <dbReference type="ARBA" id="ARBA00031512"/>
    </source>
</evidence>
<gene>
    <name evidence="11" type="ORF">B7P33_02625</name>
</gene>
<feature type="transmembrane region" description="Helical" evidence="9">
    <location>
        <begin position="452"/>
        <end position="470"/>
    </location>
</feature>
<keyword evidence="5" id="KW-0926">Vacuole</keyword>
<keyword evidence="6 9" id="KW-1133">Transmembrane helix</keyword>
<keyword evidence="7" id="KW-0325">Glycoprotein</keyword>
<dbReference type="InterPro" id="IPR007484">
    <property type="entry name" value="Peptidase_M28"/>
</dbReference>
<dbReference type="AlphaFoldDB" id="A0A2A4GEP1"/>
<dbReference type="GO" id="GO:0008235">
    <property type="term" value="F:metalloexopeptidase activity"/>
    <property type="evidence" value="ECO:0007669"/>
    <property type="project" value="InterPro"/>
</dbReference>
<feature type="transmembrane region" description="Helical" evidence="9">
    <location>
        <begin position="537"/>
        <end position="557"/>
    </location>
</feature>
<comment type="function">
    <text evidence="1">May be involved in vacuolar sorting and osmoregulation.</text>
</comment>
<sequence length="760" mass="83278">MKKSTSLLAVILIGILVFWSFSALLPSYSPKTDTPEAEFSTDRAMAHVKAMSTELHGVGFPGHAPVREYVVQQLEKMGLEVSLQEGYTSGDWANYSKAINVLARIKGSGNGKALLLMSHYDSGVHSSFGASDAASGVATVLEGIRAYLASGESPTNDIILLLTDAEELGLNGADLFVNHHPWAKDVGLAINFEARGSGGPGYMLIETNGGNSALIDAYAKADSDYPVANSLAYSIYKMLPNDTDLTVFREDGDIEGFNFAFIDDHFDYHTALDVADRLDPETLAHQGANLMPLLHHSALASLALKSDTDQAYFNVPIFKLVSYPFSWIYPMLGLAVLLFVVLLIFGFQKNMLQAKAVFTGFLPALIAIVLATLAGFIGWKALLWIYPDYNDMLHGFTYNGYSYIAAFVALALGICLLTYKRFKELGAANLLVGPIFIWLLVCTATALYLKGAAFFVIPVFGLLAALWVSMNQKQPSMWLLVLLAVPAIWIFAPFIKMFPVGLGLKMLMAATLFTALTFFFVLPLTSNFKNPGFWGRAGLLFFLGFMIKAHTNSGFAIDTPKPSSLLYVLDADTNSAQWASYDHRLIDWNKQFLGQSPEPPTALADNTISSKYSTGFNWVAQAPMKAIASPDVRTVTDTLIGGKRHLEICITPQRDVNRLEVYSNAVAIEKALINEIPLSEEFMSRRNPAGKLLTHYITDNETSNLSLVVEAGETLELTLYEASNDLLFNPLFSIPPRPETSIPLPFVLNDAVLVKKTVRL</sequence>
<comment type="subcellular location">
    <subcellularLocation>
        <location evidence="2">Vacuole membrane</location>
        <topology evidence="2">Multi-pass membrane protein</topology>
    </subcellularLocation>
</comment>
<evidence type="ECO:0000259" key="10">
    <source>
        <dbReference type="Pfam" id="PF04389"/>
    </source>
</evidence>
<dbReference type="Pfam" id="PF04389">
    <property type="entry name" value="Peptidase_M28"/>
    <property type="match status" value="1"/>
</dbReference>
<comment type="similarity">
    <text evidence="3">Belongs to the peptidase M28 family.</text>
</comment>
<dbReference type="OrthoDB" id="9778250at2"/>
<evidence type="ECO:0000256" key="5">
    <source>
        <dbReference type="ARBA" id="ARBA00022554"/>
    </source>
</evidence>
<evidence type="ECO:0000256" key="6">
    <source>
        <dbReference type="ARBA" id="ARBA00022989"/>
    </source>
</evidence>
<dbReference type="InterPro" id="IPR045175">
    <property type="entry name" value="M28_fam"/>
</dbReference>
<keyword evidence="12" id="KW-1185">Reference proteome</keyword>
<reference evidence="11 12" key="1">
    <citation type="submission" date="2017-04" db="EMBL/GenBank/DDBJ databases">
        <title>A new member of the family Flavobacteriaceae isolated from ascidians.</title>
        <authorList>
            <person name="Chen L."/>
        </authorList>
    </citation>
    <scope>NUCLEOTIDE SEQUENCE [LARGE SCALE GENOMIC DNA]</scope>
    <source>
        <strain evidence="11 12">HQA918</strain>
    </source>
</reference>
<dbReference type="Proteomes" id="UP000219559">
    <property type="component" value="Unassembled WGS sequence"/>
</dbReference>
<evidence type="ECO:0000256" key="2">
    <source>
        <dbReference type="ARBA" id="ARBA00004128"/>
    </source>
</evidence>
<keyword evidence="9" id="KW-0472">Membrane</keyword>
<feature type="transmembrane region" description="Helical" evidence="9">
    <location>
        <begin position="426"/>
        <end position="446"/>
    </location>
</feature>
<dbReference type="GO" id="GO:0006508">
    <property type="term" value="P:proteolysis"/>
    <property type="evidence" value="ECO:0007669"/>
    <property type="project" value="InterPro"/>
</dbReference>
<accession>A0A2A4GEP1</accession>
<dbReference type="PANTHER" id="PTHR12147">
    <property type="entry name" value="METALLOPEPTIDASE M28 FAMILY MEMBER"/>
    <property type="match status" value="1"/>
</dbReference>
<evidence type="ECO:0000256" key="9">
    <source>
        <dbReference type="SAM" id="Phobius"/>
    </source>
</evidence>
<evidence type="ECO:0000256" key="7">
    <source>
        <dbReference type="ARBA" id="ARBA00023180"/>
    </source>
</evidence>
<dbReference type="PANTHER" id="PTHR12147:SF58">
    <property type="entry name" value="VACUOLAR MEMBRANE PROTEASE"/>
    <property type="match status" value="1"/>
</dbReference>
<evidence type="ECO:0000313" key="12">
    <source>
        <dbReference type="Proteomes" id="UP000219559"/>
    </source>
</evidence>
<feature type="transmembrane region" description="Helical" evidence="9">
    <location>
        <begin position="477"/>
        <end position="495"/>
    </location>
</feature>
<comment type="caution">
    <text evidence="11">The sequence shown here is derived from an EMBL/GenBank/DDBJ whole genome shotgun (WGS) entry which is preliminary data.</text>
</comment>
<feature type="transmembrane region" description="Helical" evidence="9">
    <location>
        <begin position="357"/>
        <end position="381"/>
    </location>
</feature>
<feature type="domain" description="Peptidase M28" evidence="10">
    <location>
        <begin position="100"/>
        <end position="291"/>
    </location>
</feature>
<dbReference type="EMBL" id="NBWU01000001">
    <property type="protein sequence ID" value="PCE66212.1"/>
    <property type="molecule type" value="Genomic_DNA"/>
</dbReference>
<dbReference type="GO" id="GO:0005774">
    <property type="term" value="C:vacuolar membrane"/>
    <property type="evidence" value="ECO:0007669"/>
    <property type="project" value="UniProtKB-SubCell"/>
</dbReference>
<evidence type="ECO:0000313" key="11">
    <source>
        <dbReference type="EMBL" id="PCE66212.1"/>
    </source>
</evidence>
<evidence type="ECO:0000256" key="1">
    <source>
        <dbReference type="ARBA" id="ARBA00003273"/>
    </source>
</evidence>
<feature type="transmembrane region" description="Helical" evidence="9">
    <location>
        <begin position="401"/>
        <end position="419"/>
    </location>
</feature>
<protein>
    <recommendedName>
        <fullName evidence="4">Vacuolar membrane protease</fullName>
    </recommendedName>
    <alternativeName>
        <fullName evidence="8">FXNA-related family protease 1</fullName>
    </alternativeName>
</protein>
<organism evidence="11 12">
    <name type="scientific">Sediminicola luteus</name>
    <dbReference type="NCBI Taxonomy" id="319238"/>
    <lineage>
        <taxon>Bacteria</taxon>
        <taxon>Pseudomonadati</taxon>
        <taxon>Bacteroidota</taxon>
        <taxon>Flavobacteriia</taxon>
        <taxon>Flavobacteriales</taxon>
        <taxon>Flavobacteriaceae</taxon>
        <taxon>Sediminicola</taxon>
    </lineage>
</organism>
<dbReference type="Gene3D" id="3.40.630.10">
    <property type="entry name" value="Zn peptidases"/>
    <property type="match status" value="1"/>
</dbReference>